<organism evidence="1 2">
    <name type="scientific">Mesorhizobium ventifaucium</name>
    <dbReference type="NCBI Taxonomy" id="666020"/>
    <lineage>
        <taxon>Bacteria</taxon>
        <taxon>Pseudomonadati</taxon>
        <taxon>Pseudomonadota</taxon>
        <taxon>Alphaproteobacteria</taxon>
        <taxon>Hyphomicrobiales</taxon>
        <taxon>Phyllobacteriaceae</taxon>
        <taxon>Mesorhizobium</taxon>
    </lineage>
</organism>
<name>A0ABN8JS19_9HYPH</name>
<evidence type="ECO:0000313" key="2">
    <source>
        <dbReference type="Proteomes" id="UP001152604"/>
    </source>
</evidence>
<comment type="caution">
    <text evidence="1">The sequence shown here is derived from an EMBL/GenBank/DDBJ whole genome shotgun (WGS) entry which is preliminary data.</text>
</comment>
<keyword evidence="2" id="KW-1185">Reference proteome</keyword>
<reference evidence="1" key="1">
    <citation type="submission" date="2022-03" db="EMBL/GenBank/DDBJ databases">
        <authorList>
            <person name="Brunel B."/>
        </authorList>
    </citation>
    <scope>NUCLEOTIDE SEQUENCE</scope>
    <source>
        <strain evidence="1">STM4922sample</strain>
    </source>
</reference>
<dbReference type="EMBL" id="CAKXZS010000019">
    <property type="protein sequence ID" value="CAH2400808.1"/>
    <property type="molecule type" value="Genomic_DNA"/>
</dbReference>
<proteinExistence type="predicted"/>
<accession>A0ABN8JS19</accession>
<gene>
    <name evidence="1" type="ORF">MES4922_260097</name>
</gene>
<dbReference type="Proteomes" id="UP001152604">
    <property type="component" value="Unassembled WGS sequence"/>
</dbReference>
<protein>
    <submittedName>
        <fullName evidence="1">Uncharacterized protein</fullName>
    </submittedName>
</protein>
<sequence>MRGRPLRVEDESDDSIESNEQVIDPEQAMARKSNRLFWQAFIDSVQFDRLPPIEARTRSGSLWRYRGKQISHFTSGS</sequence>
<evidence type="ECO:0000313" key="1">
    <source>
        <dbReference type="EMBL" id="CAH2400808.1"/>
    </source>
</evidence>